<keyword evidence="3" id="KW-0677">Repeat</keyword>
<dbReference type="Gramene" id="TraesKAR4A01G0370770.1">
    <property type="protein sequence ID" value="cds.TraesKAR4A01G0370770.1"/>
    <property type="gene ID" value="TraesKAR4A01G0370770"/>
</dbReference>
<dbReference type="SUPFAM" id="SSF52058">
    <property type="entry name" value="L domain-like"/>
    <property type="match status" value="1"/>
</dbReference>
<dbReference type="SMR" id="A0A3B6I244"/>
<accession>A0A3B6I244</accession>
<dbReference type="Pfam" id="PF23559">
    <property type="entry name" value="WHD_DRP"/>
    <property type="match status" value="1"/>
</dbReference>
<dbReference type="InterPro" id="IPR036388">
    <property type="entry name" value="WH-like_DNA-bd_sf"/>
</dbReference>
<evidence type="ECO:0000256" key="3">
    <source>
        <dbReference type="ARBA" id="ARBA00022737"/>
    </source>
</evidence>
<dbReference type="GO" id="GO:0051707">
    <property type="term" value="P:response to other organism"/>
    <property type="evidence" value="ECO:0007669"/>
    <property type="project" value="UniProtKB-ARBA"/>
</dbReference>
<dbReference type="PANTHER" id="PTHR36766">
    <property type="entry name" value="PLANT BROAD-SPECTRUM MILDEW RESISTANCE PROTEIN RPW8"/>
    <property type="match status" value="1"/>
</dbReference>
<dbReference type="InterPro" id="IPR032675">
    <property type="entry name" value="LRR_dom_sf"/>
</dbReference>
<dbReference type="Proteomes" id="UP000019116">
    <property type="component" value="Chromosome 4A"/>
</dbReference>
<proteinExistence type="inferred from homology"/>
<dbReference type="AlphaFoldDB" id="A0A3B6I244"/>
<keyword evidence="6" id="KW-0067">ATP-binding</keyword>
<evidence type="ECO:0000256" key="4">
    <source>
        <dbReference type="ARBA" id="ARBA00022741"/>
    </source>
</evidence>
<dbReference type="GO" id="GO:0006952">
    <property type="term" value="P:defense response"/>
    <property type="evidence" value="ECO:0007669"/>
    <property type="project" value="UniProtKB-KW"/>
</dbReference>
<dbReference type="OrthoDB" id="762143at2759"/>
<evidence type="ECO:0000256" key="5">
    <source>
        <dbReference type="ARBA" id="ARBA00022821"/>
    </source>
</evidence>
<sequence length="851" mass="95667">MGGLLHCSFTPFNPHHTTCDPTNQTSPESKGERLIMAMVLDAFAGDLLKQAAEEELGMMLGVSGYIDKMGVKLGDLKNLLADAERRRITDDSVQQWVTELKRAMYEATDILDLCRLKAMERGSSPPDSGCCNPLLFCLRNPRFSHEIGGRIKKLNQTLDSIKERSSAFSFLNLTSYEEWTRVRPSAARRKTEPVLERSGVVGEKIEDDTRTLVEKLTNKNDIDDIMVVAVVGVGGIGKTTLAKKVFNDEAIQHGFNTKIWLSVTKEFSEGELLKTAIITAKGKLPDGGVQDKSLLVPALAVAIRDKKFFLVLDDMWGDNEWNNLLKDPLSYGAPGSRVLVTTRHGTVARGLKAVHPYHHVDKLGPEDAWSLLTKQILTTEKSEPTIDMLKDIGLQIIEKCDGLPLAIKVMGGLPCQKEESHHAWGKLLNDAIWSVSQMPEELSNAIYLSYEDLSPCLKQCFLHFSLKPKKVLFEDSEFVGMWILEGFVHGDSDRLEELGIEYHKELVLRNLIEPDTSYPGQKFCSMHDVVRSFAQYVSRNESLVLNNGESTSHTFSMQRYLRLSIETKGVESDTFELRSLQEQKSLRSIILIGNFKIQPGDSMIIFSSLRTLHMESIDCVALLESLHQLKHLRYLAVRMCNGINSLPQDIHKMKLLQHLSFDGCRNLVSLPNSIVKLQELRYLALGGTCVISMPRGFHALKNLRTIYGFPAQMDGDWCSLEELGPLSHLRCIRLVGLQNVSANSFARKARLGEKVYLSFLGLECSYRFDDDVLKKESISEKDQRVIKEVFDGLCPPPCIQDITIQGYYGCQLPRWMRDTSTTLLESLKILQLRDLACCTQLPHGLCQLPCL</sequence>
<dbReference type="PANTHER" id="PTHR36766:SF36">
    <property type="entry name" value="AAA+ ATPASE DOMAIN-CONTAINING PROTEIN"/>
    <property type="match status" value="1"/>
</dbReference>
<dbReference type="Gene3D" id="3.40.50.300">
    <property type="entry name" value="P-loop containing nucleotide triphosphate hydrolases"/>
    <property type="match status" value="1"/>
</dbReference>
<evidence type="ECO:0000259" key="11">
    <source>
        <dbReference type="Pfam" id="PF23598"/>
    </source>
</evidence>
<dbReference type="Pfam" id="PF18052">
    <property type="entry name" value="Rx_N"/>
    <property type="match status" value="1"/>
</dbReference>
<dbReference type="Gene3D" id="1.10.10.10">
    <property type="entry name" value="Winged helix-like DNA-binding domain superfamily/Winged helix DNA-binding domain"/>
    <property type="match status" value="1"/>
</dbReference>
<dbReference type="Gramene" id="TraesCAD_scaffold_105469_01G000300.1">
    <property type="protein sequence ID" value="TraesCAD_scaffold_105469_01G000300.1"/>
    <property type="gene ID" value="TraesCAD_scaffold_105469_01G000300"/>
</dbReference>
<dbReference type="Pfam" id="PF23598">
    <property type="entry name" value="LRR_14"/>
    <property type="match status" value="1"/>
</dbReference>
<protein>
    <submittedName>
        <fullName evidence="12">Uncharacterized protein</fullName>
    </submittedName>
</protein>
<evidence type="ECO:0000259" key="8">
    <source>
        <dbReference type="Pfam" id="PF00931"/>
    </source>
</evidence>
<dbReference type="GO" id="GO:0005524">
    <property type="term" value="F:ATP binding"/>
    <property type="evidence" value="ECO:0007669"/>
    <property type="project" value="UniProtKB-KW"/>
</dbReference>
<evidence type="ECO:0000313" key="13">
    <source>
        <dbReference type="Proteomes" id="UP000019116"/>
    </source>
</evidence>
<dbReference type="InterPro" id="IPR055414">
    <property type="entry name" value="LRR_R13L4/SHOC2-like"/>
</dbReference>
<dbReference type="Gramene" id="TraesRN4A0100798100.1">
    <property type="protein sequence ID" value="TraesRN4A0100798100.1"/>
    <property type="gene ID" value="TraesRN4A0100798100"/>
</dbReference>
<name>A0A3B6I244_WHEAT</name>
<evidence type="ECO:0000313" key="12">
    <source>
        <dbReference type="EnsemblPlants" id="TraesCS4A02G310200.1"/>
    </source>
</evidence>
<reference evidence="12" key="2">
    <citation type="submission" date="2018-10" db="UniProtKB">
        <authorList>
            <consortium name="EnsemblPlants"/>
        </authorList>
    </citation>
    <scope>IDENTIFICATION</scope>
</reference>
<keyword evidence="5" id="KW-0611">Plant defense</keyword>
<evidence type="ECO:0000259" key="10">
    <source>
        <dbReference type="Pfam" id="PF23559"/>
    </source>
</evidence>
<dbReference type="Gene3D" id="3.80.10.10">
    <property type="entry name" value="Ribonuclease Inhibitor"/>
    <property type="match status" value="1"/>
</dbReference>
<organism evidence="12">
    <name type="scientific">Triticum aestivum</name>
    <name type="common">Wheat</name>
    <dbReference type="NCBI Taxonomy" id="4565"/>
    <lineage>
        <taxon>Eukaryota</taxon>
        <taxon>Viridiplantae</taxon>
        <taxon>Streptophyta</taxon>
        <taxon>Embryophyta</taxon>
        <taxon>Tracheophyta</taxon>
        <taxon>Spermatophyta</taxon>
        <taxon>Magnoliopsida</taxon>
        <taxon>Liliopsida</taxon>
        <taxon>Poales</taxon>
        <taxon>Poaceae</taxon>
        <taxon>BOP clade</taxon>
        <taxon>Pooideae</taxon>
        <taxon>Triticodae</taxon>
        <taxon>Triticeae</taxon>
        <taxon>Triticinae</taxon>
        <taxon>Triticum</taxon>
    </lineage>
</organism>
<evidence type="ECO:0000256" key="6">
    <source>
        <dbReference type="ARBA" id="ARBA00022840"/>
    </source>
</evidence>
<reference evidence="12" key="1">
    <citation type="submission" date="2018-08" db="EMBL/GenBank/DDBJ databases">
        <authorList>
            <person name="Rossello M."/>
        </authorList>
    </citation>
    <scope>NUCLEOTIDE SEQUENCE [LARGE SCALE GENOMIC DNA]</scope>
    <source>
        <strain evidence="12">cv. Chinese Spring</strain>
    </source>
</reference>
<keyword evidence="2" id="KW-0433">Leucine-rich repeat</keyword>
<evidence type="ECO:0000256" key="2">
    <source>
        <dbReference type="ARBA" id="ARBA00022614"/>
    </source>
</evidence>
<feature type="domain" description="Disease resistance R13L4/SHOC-2-like LRR" evidence="11">
    <location>
        <begin position="586"/>
        <end position="832"/>
    </location>
</feature>
<feature type="domain" description="Disease resistance protein winged helix" evidence="10">
    <location>
        <begin position="468"/>
        <end position="534"/>
    </location>
</feature>
<feature type="domain" description="NB-ARC" evidence="8">
    <location>
        <begin position="206"/>
        <end position="378"/>
    </location>
</feature>
<dbReference type="SUPFAM" id="SSF52540">
    <property type="entry name" value="P-loop containing nucleoside triphosphate hydrolases"/>
    <property type="match status" value="1"/>
</dbReference>
<dbReference type="PRINTS" id="PR00364">
    <property type="entry name" value="DISEASERSIST"/>
</dbReference>
<dbReference type="Pfam" id="PF00931">
    <property type="entry name" value="NB-ARC"/>
    <property type="match status" value="1"/>
</dbReference>
<feature type="domain" description="Disease resistance N-terminal" evidence="9">
    <location>
        <begin position="48"/>
        <end position="125"/>
    </location>
</feature>
<dbReference type="InterPro" id="IPR027417">
    <property type="entry name" value="P-loop_NTPase"/>
</dbReference>
<evidence type="ECO:0000259" key="9">
    <source>
        <dbReference type="Pfam" id="PF18052"/>
    </source>
</evidence>
<dbReference type="InterPro" id="IPR041118">
    <property type="entry name" value="Rx_N"/>
</dbReference>
<evidence type="ECO:0000256" key="1">
    <source>
        <dbReference type="ARBA" id="ARBA00008894"/>
    </source>
</evidence>
<evidence type="ECO:0000256" key="7">
    <source>
        <dbReference type="ARBA" id="ARBA00023054"/>
    </source>
</evidence>
<dbReference type="Gramene" id="TraesCS4A02G310200.1">
    <property type="protein sequence ID" value="TraesCS4A02G310200.1"/>
    <property type="gene ID" value="TraesCS4A02G310200"/>
</dbReference>
<dbReference type="EnsemblPlants" id="TraesCS4A02G310200.1">
    <property type="protein sequence ID" value="TraesCS4A02G310200.1"/>
    <property type="gene ID" value="TraesCS4A02G310200"/>
</dbReference>
<keyword evidence="7" id="KW-0175">Coiled coil</keyword>
<dbReference type="Gramene" id="TraesCS4A03G0776800.1">
    <property type="protein sequence ID" value="TraesCS4A03G0776800.1.CDS"/>
    <property type="gene ID" value="TraesCS4A03G0776800"/>
</dbReference>
<comment type="similarity">
    <text evidence="1">Belongs to the disease resistance NB-LRR family.</text>
</comment>
<keyword evidence="4" id="KW-0547">Nucleotide-binding</keyword>
<dbReference type="STRING" id="4565.A0A3B6I244"/>
<dbReference type="InterPro" id="IPR002182">
    <property type="entry name" value="NB-ARC"/>
</dbReference>
<dbReference type="Gene3D" id="1.20.5.4130">
    <property type="match status" value="1"/>
</dbReference>
<keyword evidence="13" id="KW-1185">Reference proteome</keyword>
<dbReference type="GO" id="GO:0043531">
    <property type="term" value="F:ADP binding"/>
    <property type="evidence" value="ECO:0007669"/>
    <property type="project" value="InterPro"/>
</dbReference>
<dbReference type="InterPro" id="IPR058922">
    <property type="entry name" value="WHD_DRP"/>
</dbReference>